<dbReference type="SUPFAM" id="SSF54909">
    <property type="entry name" value="Dimeric alpha+beta barrel"/>
    <property type="match status" value="1"/>
</dbReference>
<dbReference type="GO" id="GO:0016491">
    <property type="term" value="F:oxidoreductase activity"/>
    <property type="evidence" value="ECO:0007669"/>
    <property type="project" value="TreeGrafter"/>
</dbReference>
<dbReference type="PROSITE" id="PS51725">
    <property type="entry name" value="ABM"/>
    <property type="match status" value="1"/>
</dbReference>
<comment type="caution">
    <text evidence="2">The sequence shown here is derived from an EMBL/GenBank/DDBJ whole genome shotgun (WGS) entry which is preliminary data.</text>
</comment>
<evidence type="ECO:0000313" key="3">
    <source>
        <dbReference type="Proteomes" id="UP000004358"/>
    </source>
</evidence>
<dbReference type="HOGENOM" id="CLU_131496_13_1_0"/>
<sequence>MIYVIATIELEPGSREQFLAAFHALVPLVHAEQGCLEYGPAIDVATGLGPQLPLRSNVVTVMEKWESIEALKTHLIAPHMDEYRTKVSDIVLGMQLQVVEPA</sequence>
<name>A4A2R0_9BACT</name>
<dbReference type="InterPro" id="IPR011008">
    <property type="entry name" value="Dimeric_a/b-barrel"/>
</dbReference>
<dbReference type="eggNOG" id="COG1359">
    <property type="taxonomic scope" value="Bacteria"/>
</dbReference>
<dbReference type="PANTHER" id="PTHR33336:SF3">
    <property type="entry name" value="ABM DOMAIN-CONTAINING PROTEIN"/>
    <property type="match status" value="1"/>
</dbReference>
<evidence type="ECO:0000259" key="1">
    <source>
        <dbReference type="PROSITE" id="PS51725"/>
    </source>
</evidence>
<gene>
    <name evidence="2" type="ORF">DSM3645_20247</name>
</gene>
<dbReference type="Proteomes" id="UP000004358">
    <property type="component" value="Unassembled WGS sequence"/>
</dbReference>
<dbReference type="OrthoDB" id="287932at2"/>
<dbReference type="InterPro" id="IPR007138">
    <property type="entry name" value="ABM_dom"/>
</dbReference>
<organism evidence="2 3">
    <name type="scientific">Blastopirellula marina DSM 3645</name>
    <dbReference type="NCBI Taxonomy" id="314230"/>
    <lineage>
        <taxon>Bacteria</taxon>
        <taxon>Pseudomonadati</taxon>
        <taxon>Planctomycetota</taxon>
        <taxon>Planctomycetia</taxon>
        <taxon>Pirellulales</taxon>
        <taxon>Pirellulaceae</taxon>
        <taxon>Blastopirellula</taxon>
    </lineage>
</organism>
<dbReference type="EMBL" id="AANZ01000049">
    <property type="protein sequence ID" value="EAQ76948.1"/>
    <property type="molecule type" value="Genomic_DNA"/>
</dbReference>
<proteinExistence type="predicted"/>
<dbReference type="PANTHER" id="PTHR33336">
    <property type="entry name" value="QUINOL MONOOXYGENASE YGIN-RELATED"/>
    <property type="match status" value="1"/>
</dbReference>
<dbReference type="Gene3D" id="3.30.70.100">
    <property type="match status" value="1"/>
</dbReference>
<dbReference type="Pfam" id="PF03992">
    <property type="entry name" value="ABM"/>
    <property type="match status" value="1"/>
</dbReference>
<dbReference type="InterPro" id="IPR050744">
    <property type="entry name" value="AI-2_Isomerase_LsrG"/>
</dbReference>
<dbReference type="AlphaFoldDB" id="A4A2R0"/>
<dbReference type="GO" id="GO:0005829">
    <property type="term" value="C:cytosol"/>
    <property type="evidence" value="ECO:0007669"/>
    <property type="project" value="TreeGrafter"/>
</dbReference>
<reference evidence="2 3" key="1">
    <citation type="submission" date="2006-02" db="EMBL/GenBank/DDBJ databases">
        <authorList>
            <person name="Amann R."/>
            <person name="Ferriera S."/>
            <person name="Johnson J."/>
            <person name="Kravitz S."/>
            <person name="Halpern A."/>
            <person name="Remington K."/>
            <person name="Beeson K."/>
            <person name="Tran B."/>
            <person name="Rogers Y.-H."/>
            <person name="Friedman R."/>
            <person name="Venter J.C."/>
        </authorList>
    </citation>
    <scope>NUCLEOTIDE SEQUENCE [LARGE SCALE GENOMIC DNA]</scope>
    <source>
        <strain evidence="2 3">DSM 3645</strain>
    </source>
</reference>
<feature type="domain" description="ABM" evidence="1">
    <location>
        <begin position="2"/>
        <end position="99"/>
    </location>
</feature>
<dbReference type="STRING" id="314230.DSM3645_20247"/>
<evidence type="ECO:0000313" key="2">
    <source>
        <dbReference type="EMBL" id="EAQ76948.1"/>
    </source>
</evidence>
<protein>
    <recommendedName>
        <fullName evidence="1">ABM domain-containing protein</fullName>
    </recommendedName>
</protein>
<accession>A4A2R0</accession>
<dbReference type="RefSeq" id="WP_002651945.1">
    <property type="nucleotide sequence ID" value="NZ_CH672376.1"/>
</dbReference>